<keyword evidence="4" id="KW-0572">Peptidoglycan-anchor</keyword>
<feature type="compositionally biased region" description="Basic and acidic residues" evidence="5">
    <location>
        <begin position="277"/>
        <end position="295"/>
    </location>
</feature>
<dbReference type="NCBIfam" id="TIGR01167">
    <property type="entry name" value="LPXTG_anchor"/>
    <property type="match status" value="1"/>
</dbReference>
<evidence type="ECO:0000256" key="7">
    <source>
        <dbReference type="SAM" id="SignalP"/>
    </source>
</evidence>
<keyword evidence="1" id="KW-0134">Cell wall</keyword>
<feature type="transmembrane region" description="Helical" evidence="6">
    <location>
        <begin position="372"/>
        <end position="390"/>
    </location>
</feature>
<feature type="compositionally biased region" description="Pro residues" evidence="5">
    <location>
        <begin position="299"/>
        <end position="318"/>
    </location>
</feature>
<dbReference type="NCBIfam" id="NF012162">
    <property type="entry name" value="surf_Nterm_1"/>
    <property type="match status" value="1"/>
</dbReference>
<dbReference type="NCBIfam" id="TIGR03934">
    <property type="entry name" value="TQXA_dom"/>
    <property type="match status" value="1"/>
</dbReference>
<evidence type="ECO:0000259" key="8">
    <source>
        <dbReference type="PROSITE" id="PS50847"/>
    </source>
</evidence>
<keyword evidence="6" id="KW-0472">Membrane</keyword>
<organism evidence="9 10">
    <name type="scientific">Streptococcus equi subsp. ruminatorum CECT 5772</name>
    <dbReference type="NCBI Taxonomy" id="1051981"/>
    <lineage>
        <taxon>Bacteria</taxon>
        <taxon>Bacillati</taxon>
        <taxon>Bacillota</taxon>
        <taxon>Bacilli</taxon>
        <taxon>Lactobacillales</taxon>
        <taxon>Streptococcaceae</taxon>
        <taxon>Streptococcus</taxon>
    </lineage>
</organism>
<gene>
    <name evidence="9" type="ORF">CECT5772_09102</name>
</gene>
<evidence type="ECO:0000256" key="5">
    <source>
        <dbReference type="SAM" id="MobiDB-lite"/>
    </source>
</evidence>
<feature type="region of interest" description="Disordered" evidence="5">
    <location>
        <begin position="270"/>
        <end position="373"/>
    </location>
</feature>
<evidence type="ECO:0000256" key="2">
    <source>
        <dbReference type="ARBA" id="ARBA00022525"/>
    </source>
</evidence>
<keyword evidence="2" id="KW-0964">Secreted</keyword>
<evidence type="ECO:0000256" key="6">
    <source>
        <dbReference type="SAM" id="Phobius"/>
    </source>
</evidence>
<evidence type="ECO:0000256" key="4">
    <source>
        <dbReference type="ARBA" id="ARBA00023088"/>
    </source>
</evidence>
<keyword evidence="6" id="KW-1133">Transmembrane helix</keyword>
<dbReference type="Proteomes" id="UP000028704">
    <property type="component" value="Unassembled WGS sequence"/>
</dbReference>
<evidence type="ECO:0000256" key="1">
    <source>
        <dbReference type="ARBA" id="ARBA00022512"/>
    </source>
</evidence>
<dbReference type="Gene3D" id="2.30.30.670">
    <property type="entry name" value="Thioester domain"/>
    <property type="match status" value="2"/>
</dbReference>
<dbReference type="InterPro" id="IPR019931">
    <property type="entry name" value="LPXTG_anchor"/>
</dbReference>
<protein>
    <submittedName>
        <fullName evidence="9">Collagen-like protein with amino-end fibronectin-binding domain SclZ.9</fullName>
    </submittedName>
</protein>
<dbReference type="RefSeq" id="WP_037581554.1">
    <property type="nucleotide sequence ID" value="NZ_AWEX01000099.1"/>
</dbReference>
<evidence type="ECO:0000313" key="10">
    <source>
        <dbReference type="Proteomes" id="UP000028704"/>
    </source>
</evidence>
<reference evidence="9 10" key="1">
    <citation type="journal article" date="2014" name="Int. J. Syst. Evol. Microbiol.">
        <title>Phylogenomics and the dynamic genome evolution of the genus Streptococcus.</title>
        <authorList>
            <consortium name="The Broad Institute Genome Sequencing Platform"/>
            <person name="Richards V.P."/>
            <person name="Palmer S.R."/>
            <person name="Pavinski Bitar P.D."/>
            <person name="Qin X."/>
            <person name="Weinstock G.M."/>
            <person name="Highlander S.K."/>
            <person name="Town C.D."/>
            <person name="Burne R.A."/>
            <person name="Stanhope M.J."/>
        </authorList>
    </citation>
    <scope>NUCLEOTIDE SEQUENCE [LARGE SCALE GENOMIC DNA]</scope>
    <source>
        <strain evidence="9 10">CECT 5772</strain>
    </source>
</reference>
<keyword evidence="3 7" id="KW-0732">Signal</keyword>
<dbReference type="Pfam" id="PF08341">
    <property type="entry name" value="TED"/>
    <property type="match status" value="1"/>
</dbReference>
<sequence length="396" mass="44442">MKKTMKKMLAASTLCIIMSGSFISGSARVLAEQYYGYDDGTKGQQNWPAFLYVTPTDQPKREVDENHCVYCFNRGLHYPEPWEANYTNTYKPPLRLPIYDKTIGNNDFLKQYSQTHSQNLAPKLITVLANGYPYHKLGSLSADQSRRLTQLAIWHFTDGYQTQHFKQGYSLTPEEDKELKMLIEKAESTSQNLNLDLYVSAQHTNYYQHLLGSTPVSKPQKDLIPNNCLCHKIYLKKEGNSGILIITYIDKNGNNTYDPEEQIIQKELIKHGLNGPRGEKGPQGERGEQGPRGENHTPNPDPMPQPEPQPMPDPAPKPMDPKPESKPEPKPTPQPEVKPKPETKPQKPTKPSNATSQSSGKALPKTNDTGSLMTALGTGLLSLLGLGFLTKRKRKD</sequence>
<dbReference type="InterPro" id="IPR013552">
    <property type="entry name" value="Thioester_dom"/>
</dbReference>
<feature type="signal peptide" evidence="7">
    <location>
        <begin position="1"/>
        <end position="26"/>
    </location>
</feature>
<dbReference type="PROSITE" id="PS50847">
    <property type="entry name" value="GRAM_POS_ANCHORING"/>
    <property type="match status" value="1"/>
</dbReference>
<feature type="chain" id="PRO_5039236997" evidence="7">
    <location>
        <begin position="27"/>
        <end position="396"/>
    </location>
</feature>
<feature type="compositionally biased region" description="Basic and acidic residues" evidence="5">
    <location>
        <begin position="319"/>
        <end position="329"/>
    </location>
</feature>
<comment type="caution">
    <text evidence="9">The sequence shown here is derived from an EMBL/GenBank/DDBJ whole genome shotgun (WGS) entry which is preliminary data.</text>
</comment>
<evidence type="ECO:0000256" key="3">
    <source>
        <dbReference type="ARBA" id="ARBA00022729"/>
    </source>
</evidence>
<name>A0A922SYJ2_9STRE</name>
<keyword evidence="6" id="KW-0812">Transmembrane</keyword>
<dbReference type="EMBL" id="AWEX01000099">
    <property type="protein sequence ID" value="KED03730.1"/>
    <property type="molecule type" value="Genomic_DNA"/>
</dbReference>
<dbReference type="InterPro" id="IPR023849">
    <property type="entry name" value="TQXA_dom"/>
</dbReference>
<proteinExistence type="predicted"/>
<accession>A0A922SYJ2</accession>
<dbReference type="AlphaFoldDB" id="A0A922SYJ2"/>
<evidence type="ECO:0000313" key="9">
    <source>
        <dbReference type="EMBL" id="KED03730.1"/>
    </source>
</evidence>
<feature type="domain" description="Gram-positive cocci surface proteins LPxTG" evidence="8">
    <location>
        <begin position="363"/>
        <end position="396"/>
    </location>
</feature>
<keyword evidence="9" id="KW-0176">Collagen</keyword>